<accession>L7VVA8</accession>
<dbReference type="EMBL" id="JX649871">
    <property type="protein sequence ID" value="AGC71409.1"/>
    <property type="molecule type" value="Genomic_DNA"/>
</dbReference>
<evidence type="ECO:0000313" key="2">
    <source>
        <dbReference type="EMBL" id="AGC71409.1"/>
    </source>
</evidence>
<protein>
    <submittedName>
        <fullName evidence="2">Uncharacterized protein</fullName>
    </submittedName>
</protein>
<feature type="region of interest" description="Disordered" evidence="1">
    <location>
        <begin position="1"/>
        <end position="46"/>
    </location>
</feature>
<proteinExistence type="predicted"/>
<sequence length="46" mass="4983">MGSLLPRRKGRALGRSQSSTDEIDSTPLQKPSRLLPAGTPIDHMIP</sequence>
<feature type="compositionally biased region" description="Basic residues" evidence="1">
    <location>
        <begin position="1"/>
        <end position="12"/>
    </location>
</feature>
<reference evidence="2" key="1">
    <citation type="submission" date="2012-09" db="EMBL/GenBank/DDBJ databases">
        <title>Metagenomic Characterization of a Microbial Community in Wastewater Detects High Levels of Antibiotic Resistance.</title>
        <authorList>
            <person name="Abrams M."/>
            <person name="Caldwell A."/>
            <person name="Vandaei E."/>
            <person name="Lee W."/>
            <person name="Perrott J."/>
            <person name="Khan S.Y."/>
            <person name="Ta J."/>
            <person name="Romero D."/>
            <person name="Nguyen V."/>
            <person name="Pourmand N."/>
            <person name="Ouverney C.C."/>
        </authorList>
    </citation>
    <scope>NUCLEOTIDE SEQUENCE</scope>
</reference>
<evidence type="ECO:0000256" key="1">
    <source>
        <dbReference type="SAM" id="MobiDB-lite"/>
    </source>
</evidence>
<name>L7VVA8_9BACT</name>
<organism evidence="2">
    <name type="scientific">uncultured bacterium A1Q1_fos_1000</name>
    <dbReference type="NCBI Taxonomy" id="1256536"/>
    <lineage>
        <taxon>Bacteria</taxon>
        <taxon>environmental samples</taxon>
    </lineage>
</organism>
<dbReference type="AlphaFoldDB" id="L7VVA8"/>